<evidence type="ECO:0000256" key="17">
    <source>
        <dbReference type="ARBA" id="ARBA00023065"/>
    </source>
</evidence>
<evidence type="ECO:0000256" key="5">
    <source>
        <dbReference type="ARBA" id="ARBA00022475"/>
    </source>
</evidence>
<evidence type="ECO:0000256" key="18">
    <source>
        <dbReference type="ARBA" id="ARBA00023136"/>
    </source>
</evidence>
<evidence type="ECO:0000256" key="6">
    <source>
        <dbReference type="ARBA" id="ARBA00022519"/>
    </source>
</evidence>
<evidence type="ECO:0000256" key="16">
    <source>
        <dbReference type="ARBA" id="ARBA00023004"/>
    </source>
</evidence>
<dbReference type="Pfam" id="PF13442">
    <property type="entry name" value="Cytochrome_CBB3"/>
    <property type="match status" value="2"/>
</dbReference>
<dbReference type="InterPro" id="IPR032858">
    <property type="entry name" value="CcoP_N"/>
</dbReference>
<evidence type="ECO:0000313" key="22">
    <source>
        <dbReference type="EMBL" id="NJO99950.1"/>
    </source>
</evidence>
<evidence type="ECO:0000256" key="14">
    <source>
        <dbReference type="ARBA" id="ARBA00022989"/>
    </source>
</evidence>
<evidence type="ECO:0000256" key="19">
    <source>
        <dbReference type="PIRNR" id="PIRNR000006"/>
    </source>
</evidence>
<dbReference type="InterPro" id="IPR050597">
    <property type="entry name" value="Cytochrome_c_Oxidase_Subunit"/>
</dbReference>
<keyword evidence="9 20" id="KW-0812">Transmembrane</keyword>
<comment type="subunit">
    <text evidence="19">Component of the cbb3-type cytochrome c oxidase.</text>
</comment>
<dbReference type="InterPro" id="IPR009056">
    <property type="entry name" value="Cyt_c-like_dom"/>
</dbReference>
<keyword evidence="10 19" id="KW-0479">Metal-binding</keyword>
<dbReference type="Gene3D" id="1.10.760.10">
    <property type="entry name" value="Cytochrome c-like domain"/>
    <property type="match status" value="2"/>
</dbReference>
<dbReference type="PIRSF" id="PIRSF000006">
    <property type="entry name" value="Cbb3-Cox_fixP"/>
    <property type="match status" value="1"/>
</dbReference>
<dbReference type="Gene3D" id="6.10.280.130">
    <property type="match status" value="1"/>
</dbReference>
<evidence type="ECO:0000256" key="1">
    <source>
        <dbReference type="ARBA" id="ARBA00004533"/>
    </source>
</evidence>
<sequence length="322" mass="34875">MNAFWSLYITVLTLGTLAAMGWLLWANRSGPSDPDDTPPEFDGITEQNNPPPRWWPWLFIATLVFAVTYLLLYPGLGNWRGLLPGYTWLDPHTQTAFADGRQGWSGVHQWEKEQAQARQAYAPLYARFADLPLDAVAADPQALAMGKRLYASHCALCHGADGQGAPGFPNLADDLWRWGGDDAALQSSIRLGRTGVMPPWAAVLGEQGSRDMAAYVLQLSGRTVPEGVTADPAEGAKRYAQACVACHGAEGHGNPLLGAPDLTQARGFINGASFEAVYRSIYDGRMGQMPAQGQIVGDERVKVLAAYIRSLSQPSDPERPAP</sequence>
<feature type="transmembrane region" description="Helical" evidence="20">
    <location>
        <begin position="7"/>
        <end position="25"/>
    </location>
</feature>
<keyword evidence="18 19" id="KW-0472">Membrane</keyword>
<dbReference type="PANTHER" id="PTHR33751:SF1">
    <property type="entry name" value="CBB3-TYPE CYTOCHROME C OXIDASE SUBUNIT FIXP"/>
    <property type="match status" value="1"/>
</dbReference>
<dbReference type="SUPFAM" id="SSF46626">
    <property type="entry name" value="Cytochrome c"/>
    <property type="match status" value="2"/>
</dbReference>
<keyword evidence="11" id="KW-0677">Repeat</keyword>
<feature type="transmembrane region" description="Helical" evidence="20">
    <location>
        <begin position="54"/>
        <end position="73"/>
    </location>
</feature>
<dbReference type="NCBIfam" id="TIGR00782">
    <property type="entry name" value="ccoP"/>
    <property type="match status" value="1"/>
</dbReference>
<comment type="function">
    <text evidence="19">C-type cytochrome. Part of the cbb3-type cytochrome c oxidase complex.</text>
</comment>
<keyword evidence="14 20" id="KW-1133">Transmembrane helix</keyword>
<comment type="pathway">
    <text evidence="2 19">Energy metabolism; oxidative phosphorylation.</text>
</comment>
<evidence type="ECO:0000256" key="8">
    <source>
        <dbReference type="ARBA" id="ARBA00022660"/>
    </source>
</evidence>
<evidence type="ECO:0000256" key="7">
    <source>
        <dbReference type="ARBA" id="ARBA00022617"/>
    </source>
</evidence>
<keyword evidence="12 19" id="KW-0375">Hydrogen ion transport</keyword>
<evidence type="ECO:0000313" key="23">
    <source>
        <dbReference type="Proteomes" id="UP000746535"/>
    </source>
</evidence>
<protein>
    <recommendedName>
        <fullName evidence="19">Cbb3-type cytochrome c oxidase subunit</fullName>
    </recommendedName>
</protein>
<dbReference type="PROSITE" id="PS51007">
    <property type="entry name" value="CYTC"/>
    <property type="match status" value="2"/>
</dbReference>
<evidence type="ECO:0000256" key="2">
    <source>
        <dbReference type="ARBA" id="ARBA00004673"/>
    </source>
</evidence>
<evidence type="ECO:0000256" key="10">
    <source>
        <dbReference type="ARBA" id="ARBA00022723"/>
    </source>
</evidence>
<proteinExistence type="inferred from homology"/>
<feature type="domain" description="Cytochrome c" evidence="21">
    <location>
        <begin position="230"/>
        <end position="312"/>
    </location>
</feature>
<comment type="similarity">
    <text evidence="3 19">Belongs to the CcoP / FixP family.</text>
</comment>
<evidence type="ECO:0000259" key="21">
    <source>
        <dbReference type="PROSITE" id="PS51007"/>
    </source>
</evidence>
<organism evidence="22 23">
    <name type="scientific">Pseudomonas quercus</name>
    <dbReference type="NCBI Taxonomy" id="2722792"/>
    <lineage>
        <taxon>Bacteria</taxon>
        <taxon>Pseudomonadati</taxon>
        <taxon>Pseudomonadota</taxon>
        <taxon>Gammaproteobacteria</taxon>
        <taxon>Pseudomonadales</taxon>
        <taxon>Pseudomonadaceae</taxon>
        <taxon>Pseudomonas</taxon>
    </lineage>
</organism>
<dbReference type="GO" id="GO:0016491">
    <property type="term" value="F:oxidoreductase activity"/>
    <property type="evidence" value="ECO:0007669"/>
    <property type="project" value="UniProtKB-KW"/>
</dbReference>
<evidence type="ECO:0000256" key="3">
    <source>
        <dbReference type="ARBA" id="ARBA00006113"/>
    </source>
</evidence>
<evidence type="ECO:0000256" key="9">
    <source>
        <dbReference type="ARBA" id="ARBA00022692"/>
    </source>
</evidence>
<evidence type="ECO:0000256" key="12">
    <source>
        <dbReference type="ARBA" id="ARBA00022781"/>
    </source>
</evidence>
<comment type="subcellular location">
    <subcellularLocation>
        <location evidence="1 19">Cell inner membrane</location>
    </subcellularLocation>
</comment>
<reference evidence="22 23" key="1">
    <citation type="submission" date="2020-03" db="EMBL/GenBank/DDBJ databases">
        <authorList>
            <person name="Wang L."/>
            <person name="He N."/>
            <person name="Li Y."/>
            <person name="Fang Y."/>
            <person name="Zhang F."/>
        </authorList>
    </citation>
    <scope>NUCLEOTIDE SEQUENCE [LARGE SCALE GENOMIC DNA]</scope>
    <source>
        <strain evidence="23">hsmgli-8</strain>
    </source>
</reference>
<dbReference type="Proteomes" id="UP000746535">
    <property type="component" value="Unassembled WGS sequence"/>
</dbReference>
<evidence type="ECO:0000256" key="20">
    <source>
        <dbReference type="SAM" id="Phobius"/>
    </source>
</evidence>
<keyword evidence="17 19" id="KW-0406">Ion transport</keyword>
<keyword evidence="4 19" id="KW-0813">Transport</keyword>
<accession>A0ABX0YCJ6</accession>
<dbReference type="InterPro" id="IPR036909">
    <property type="entry name" value="Cyt_c-like_dom_sf"/>
</dbReference>
<dbReference type="Pfam" id="PF14715">
    <property type="entry name" value="FixP_N"/>
    <property type="match status" value="1"/>
</dbReference>
<feature type="domain" description="Cytochrome c" evidence="21">
    <location>
        <begin position="141"/>
        <end position="220"/>
    </location>
</feature>
<dbReference type="RefSeq" id="WP_168081641.1">
    <property type="nucleotide sequence ID" value="NZ_JAAVJI010000002.1"/>
</dbReference>
<dbReference type="InterPro" id="IPR004678">
    <property type="entry name" value="Cyt_c_oxidase_cbb3_su3"/>
</dbReference>
<gene>
    <name evidence="22" type="primary">ccoP</name>
    <name evidence="22" type="ORF">HBH25_03630</name>
</gene>
<evidence type="ECO:0000256" key="15">
    <source>
        <dbReference type="ARBA" id="ARBA00023002"/>
    </source>
</evidence>
<evidence type="ECO:0000256" key="13">
    <source>
        <dbReference type="ARBA" id="ARBA00022982"/>
    </source>
</evidence>
<name>A0ABX0YCJ6_9PSED</name>
<dbReference type="EMBL" id="JAAVJI010000002">
    <property type="protein sequence ID" value="NJO99950.1"/>
    <property type="molecule type" value="Genomic_DNA"/>
</dbReference>
<keyword evidence="8 19" id="KW-0679">Respiratory chain</keyword>
<keyword evidence="6 19" id="KW-0997">Cell inner membrane</keyword>
<keyword evidence="15 19" id="KW-0560">Oxidoreductase</keyword>
<evidence type="ECO:0000256" key="4">
    <source>
        <dbReference type="ARBA" id="ARBA00022448"/>
    </source>
</evidence>
<keyword evidence="16 19" id="KW-0408">Iron</keyword>
<comment type="cofactor">
    <cofactor evidence="19">
        <name>heme c</name>
        <dbReference type="ChEBI" id="CHEBI:61717"/>
    </cofactor>
    <text evidence="19">Binds 2 heme C groups per subunit.</text>
</comment>
<comment type="caution">
    <text evidence="22">The sequence shown here is derived from an EMBL/GenBank/DDBJ whole genome shotgun (WGS) entry which is preliminary data.</text>
</comment>
<dbReference type="PANTHER" id="PTHR33751">
    <property type="entry name" value="CBB3-TYPE CYTOCHROME C OXIDASE SUBUNIT FIXP"/>
    <property type="match status" value="1"/>
</dbReference>
<dbReference type="InterPro" id="IPR038414">
    <property type="entry name" value="CcoP_N_sf"/>
</dbReference>
<keyword evidence="7 19" id="KW-0349">Heme</keyword>
<keyword evidence="23" id="KW-1185">Reference proteome</keyword>
<evidence type="ECO:0000256" key="11">
    <source>
        <dbReference type="ARBA" id="ARBA00022737"/>
    </source>
</evidence>
<keyword evidence="5 19" id="KW-1003">Cell membrane</keyword>
<keyword evidence="13 19" id="KW-0249">Electron transport</keyword>